<evidence type="ECO:0000256" key="5">
    <source>
        <dbReference type="SAM" id="SignalP"/>
    </source>
</evidence>
<evidence type="ECO:0000256" key="1">
    <source>
        <dbReference type="ARBA" id="ARBA00010088"/>
    </source>
</evidence>
<feature type="compositionally biased region" description="Low complexity" evidence="4">
    <location>
        <begin position="40"/>
        <end position="56"/>
    </location>
</feature>
<evidence type="ECO:0000256" key="4">
    <source>
        <dbReference type="SAM" id="MobiDB-lite"/>
    </source>
</evidence>
<dbReference type="RefSeq" id="WP_274995859.1">
    <property type="nucleotide sequence ID" value="NZ_JAJQQP010000010.1"/>
</dbReference>
<evidence type="ECO:0000313" key="8">
    <source>
        <dbReference type="Proteomes" id="UP001183585"/>
    </source>
</evidence>
<dbReference type="Gene3D" id="3.40.50.1820">
    <property type="entry name" value="alpha/beta hydrolase"/>
    <property type="match status" value="1"/>
</dbReference>
<proteinExistence type="inferred from homology"/>
<comment type="caution">
    <text evidence="7">The sequence shown here is derived from an EMBL/GenBank/DDBJ whole genome shotgun (WGS) entry which is preliminary data.</text>
</comment>
<accession>A0ABU2CKX5</accession>
<feature type="region of interest" description="Disordered" evidence="4">
    <location>
        <begin position="40"/>
        <end position="63"/>
    </location>
</feature>
<dbReference type="PANTHER" id="PTHR43248">
    <property type="entry name" value="2-SUCCINYL-6-HYDROXY-2,4-CYCLOHEXADIENE-1-CARBOXYLATE SYNTHASE"/>
    <property type="match status" value="1"/>
</dbReference>
<feature type="domain" description="Peptidase S33 tripeptidyl aminopeptidase-like C-terminal" evidence="6">
    <location>
        <begin position="416"/>
        <end position="516"/>
    </location>
</feature>
<dbReference type="InterPro" id="IPR013595">
    <property type="entry name" value="Pept_S33_TAP-like_C"/>
</dbReference>
<evidence type="ECO:0000256" key="2">
    <source>
        <dbReference type="ARBA" id="ARBA00022729"/>
    </source>
</evidence>
<protein>
    <submittedName>
        <fullName evidence="7">Pimeloyl-ACP methyl ester carboxylesterase</fullName>
    </submittedName>
</protein>
<keyword evidence="3" id="KW-0378">Hydrolase</keyword>
<feature type="signal peptide" evidence="5">
    <location>
        <begin position="1"/>
        <end position="37"/>
    </location>
</feature>
<evidence type="ECO:0000259" key="6">
    <source>
        <dbReference type="Pfam" id="PF08386"/>
    </source>
</evidence>
<feature type="chain" id="PRO_5046825191" evidence="5">
    <location>
        <begin position="38"/>
        <end position="519"/>
    </location>
</feature>
<dbReference type="SUPFAM" id="SSF53474">
    <property type="entry name" value="alpha/beta-Hydrolases"/>
    <property type="match status" value="1"/>
</dbReference>
<name>A0ABU2CKX5_9MICO</name>
<reference evidence="7 8" key="1">
    <citation type="submission" date="2023-07" db="EMBL/GenBank/DDBJ databases">
        <title>Sequencing the genomes of 1000 actinobacteria strains.</title>
        <authorList>
            <person name="Klenk H.-P."/>
        </authorList>
    </citation>
    <scope>NUCLEOTIDE SEQUENCE [LARGE SCALE GENOMIC DNA]</scope>
    <source>
        <strain evidence="7 8">DSM 45554</strain>
    </source>
</reference>
<organism evidence="7 8">
    <name type="scientific">Promicromonospora iranensis</name>
    <dbReference type="NCBI Taxonomy" id="1105144"/>
    <lineage>
        <taxon>Bacteria</taxon>
        <taxon>Bacillati</taxon>
        <taxon>Actinomycetota</taxon>
        <taxon>Actinomycetes</taxon>
        <taxon>Micrococcales</taxon>
        <taxon>Promicromonosporaceae</taxon>
        <taxon>Promicromonospora</taxon>
    </lineage>
</organism>
<dbReference type="Proteomes" id="UP001183585">
    <property type="component" value="Unassembled WGS sequence"/>
</dbReference>
<dbReference type="PANTHER" id="PTHR43248:SF29">
    <property type="entry name" value="TRIPEPTIDYL AMINOPEPTIDASE"/>
    <property type="match status" value="1"/>
</dbReference>
<evidence type="ECO:0000313" key="7">
    <source>
        <dbReference type="EMBL" id="MDR7381994.1"/>
    </source>
</evidence>
<keyword evidence="8" id="KW-1185">Reference proteome</keyword>
<sequence length="519" mass="54940">MKRIHLRSPHPLTSRARGVALLAVLGLAGALAVPAAADVRPDGAEPGARPAGGPAAQVDWGPCPEDVATEAAPYVLTCATIPVPLDYSDPDGEQIELQVSRMASADPAARRGVLLLNPGGPGGSGLAQAALLASQGLPDSVLDAYDLIGMDTRGVGHSTRVDCGFTAGGDYFGNVPPYAVDDAAVVQRAKVVEVAAEQCAANDENGLLRHVSTANMARDLDSVRAALGEEKASFLGYSYGSALGAAYASMFPGSVDRVVLDSIVGDTHLDQEGLRRFALGMEQTFPDFARWAAKRHAAYGLGRTPAQVRATYLETAEQLDRDPVQGVDGALFRQVVFGGLYSERTYGRTAQTWQSLRDGDAAAARSLLDTNLFDEVSPLSNALSVFLATTCNDVEWPEDVNTYRKAVAEDRKRFPLFGAASANILPCAYWTEPIEPPVRIADEGARNVLILQNRRDPVTPLAGGERLHEKFGDRSRLVTVDGSGHGVYVLGGNACALNVGTTYLVEGDLPRRDVSCRAG</sequence>
<dbReference type="EMBL" id="JAVDYE010000001">
    <property type="protein sequence ID" value="MDR7381994.1"/>
    <property type="molecule type" value="Genomic_DNA"/>
</dbReference>
<keyword evidence="2 5" id="KW-0732">Signal</keyword>
<dbReference type="InterPro" id="IPR029058">
    <property type="entry name" value="AB_hydrolase_fold"/>
</dbReference>
<dbReference type="Pfam" id="PF08386">
    <property type="entry name" value="Abhydrolase_4"/>
    <property type="match status" value="1"/>
</dbReference>
<dbReference type="InterPro" id="IPR051601">
    <property type="entry name" value="Serine_prot/Carboxylest_S33"/>
</dbReference>
<evidence type="ECO:0000256" key="3">
    <source>
        <dbReference type="ARBA" id="ARBA00022801"/>
    </source>
</evidence>
<comment type="similarity">
    <text evidence="1">Belongs to the peptidase S33 family.</text>
</comment>
<gene>
    <name evidence="7" type="ORF">J2S48_001509</name>
</gene>